<dbReference type="InterPro" id="IPR013083">
    <property type="entry name" value="Znf_RING/FYVE/PHD"/>
</dbReference>
<keyword evidence="1" id="KW-0862">Zinc</keyword>
<organism evidence="5">
    <name type="scientific">Prunus dulcis</name>
    <name type="common">Almond</name>
    <name type="synonym">Amygdalus dulcis</name>
    <dbReference type="NCBI Taxonomy" id="3755"/>
    <lineage>
        <taxon>Eukaryota</taxon>
        <taxon>Viridiplantae</taxon>
        <taxon>Streptophyta</taxon>
        <taxon>Embryophyta</taxon>
        <taxon>Tracheophyta</taxon>
        <taxon>Spermatophyta</taxon>
        <taxon>Magnoliopsida</taxon>
        <taxon>eudicotyledons</taxon>
        <taxon>Gunneridae</taxon>
        <taxon>Pentapetalae</taxon>
        <taxon>rosids</taxon>
        <taxon>fabids</taxon>
        <taxon>Rosales</taxon>
        <taxon>Rosaceae</taxon>
        <taxon>Amygdaloideae</taxon>
        <taxon>Amygdaleae</taxon>
        <taxon>Prunus</taxon>
    </lineage>
</organism>
<evidence type="ECO:0000256" key="1">
    <source>
        <dbReference type="PROSITE-ProRule" id="PRU00175"/>
    </source>
</evidence>
<dbReference type="Gene3D" id="3.30.40.10">
    <property type="entry name" value="Zinc/RING finger domain, C3HC4 (zinc finger)"/>
    <property type="match status" value="1"/>
</dbReference>
<keyword evidence="1" id="KW-0479">Metal-binding</keyword>
<feature type="coiled-coil region" evidence="2">
    <location>
        <begin position="273"/>
        <end position="300"/>
    </location>
</feature>
<feature type="compositionally biased region" description="Basic and acidic residues" evidence="3">
    <location>
        <begin position="671"/>
        <end position="682"/>
    </location>
</feature>
<feature type="compositionally biased region" description="Basic and acidic residues" evidence="3">
    <location>
        <begin position="115"/>
        <end position="127"/>
    </location>
</feature>
<name>A0A4Y1RLB8_PRUDU</name>
<dbReference type="PANTHER" id="PTHR46519:SF3">
    <property type="entry name" value="RING_U-BOX SUPERFAMILY PROTEIN"/>
    <property type="match status" value="1"/>
</dbReference>
<sequence>MTARVSFPLLPNQEAESFTATSEESNYVMFGSWTMAIAGLHNVSVLEPSILRDSQSHASRRIGNERRVNTRPSSLLQMWRELEDEHVVSRAQERISERLLQQRSDRLIDDISRADAAEGHSSEHTGDLDDESVAESECRLWSQGQIGSSNEHENCSNFSSEHSDFGEVERGRVRQVFREWMNCGVAECSSSVSNMSNNSRAEWLGETEQERVRIVREWVQINSQQRGASGDNSGEQPAEIGNQIERVRDGLVVNQTEGRSELTRRGIRKLCGRQALLDMLKKAERERQRELQELLEHQAVSHFAHRNRIQSLLRGRFLRNGRVIENERSTSMAENELGLLRQRHTVSGLRGDLGGNTILDIDSQESNVHVEGWQEEVPDNVVRDGHCSTIFDIVERSEGTGSNMIGNLEATTAVEQPLETSQNDAGEHSNMREVIDVSNESEPSGEESVICEQSGDTYNLQGNMVGDVQQWQDRVSENEEGDWEEPVVEYNDLRENVGRITVGDQQETAGYEWSQELLEGEDRENSHLEEVSEVWHEESGFQEAVHSWLEEPSDQDADPVRQIDTFYFPDDDNAHSTEIRELLSRRRVSNLLSSGFRQNLDRLIQSYVERQSHATIDWELDDTSPSPESAEQDLEQTGGYQNEGQVDSVESPSPSTALPSQQIPPSPLWDQESHPDNWPQHDMHQRFGIDWEIINDMRIDMGRLQQRMNNLQRMLEACMDMQLELQRSIRQEVSDALNRSSGSQGLCEDGLLEDGSKWDHVRKGICCICCDRSIDSLLYRCGHMCACSKCATELVESSGKCPMCRAPAVEVP</sequence>
<dbReference type="Pfam" id="PF13920">
    <property type="entry name" value="zf-C3HC4_3"/>
    <property type="match status" value="1"/>
</dbReference>
<feature type="region of interest" description="Disordered" evidence="3">
    <location>
        <begin position="115"/>
        <end position="134"/>
    </location>
</feature>
<dbReference type="EMBL" id="AP019302">
    <property type="protein sequence ID" value="BBH05059.1"/>
    <property type="molecule type" value="Genomic_DNA"/>
</dbReference>
<accession>A0A4Y1RLB8</accession>
<feature type="domain" description="RING-type" evidence="4">
    <location>
        <begin position="766"/>
        <end position="805"/>
    </location>
</feature>
<feature type="region of interest" description="Disordered" evidence="3">
    <location>
        <begin position="224"/>
        <end position="243"/>
    </location>
</feature>
<feature type="region of interest" description="Disordered" evidence="3">
    <location>
        <begin position="616"/>
        <end position="682"/>
    </location>
</feature>
<evidence type="ECO:0000256" key="3">
    <source>
        <dbReference type="SAM" id="MobiDB-lite"/>
    </source>
</evidence>
<dbReference type="GO" id="GO:0008270">
    <property type="term" value="F:zinc ion binding"/>
    <property type="evidence" value="ECO:0007669"/>
    <property type="project" value="UniProtKB-KW"/>
</dbReference>
<feature type="coiled-coil region" evidence="2">
    <location>
        <begin position="694"/>
        <end position="721"/>
    </location>
</feature>
<dbReference type="SUPFAM" id="SSF57850">
    <property type="entry name" value="RING/U-box"/>
    <property type="match status" value="1"/>
</dbReference>
<feature type="compositionally biased region" description="Polar residues" evidence="3">
    <location>
        <begin position="224"/>
        <end position="235"/>
    </location>
</feature>
<dbReference type="PROSITE" id="PS50089">
    <property type="entry name" value="ZF_RING_2"/>
    <property type="match status" value="1"/>
</dbReference>
<keyword evidence="2" id="KW-0175">Coiled coil</keyword>
<evidence type="ECO:0000256" key="2">
    <source>
        <dbReference type="SAM" id="Coils"/>
    </source>
</evidence>
<keyword evidence="1" id="KW-0863">Zinc-finger</keyword>
<gene>
    <name evidence="5" type="ORF">Prudu_016343</name>
</gene>
<reference evidence="5" key="1">
    <citation type="journal article" date="2019" name="Science">
        <title>Mutation of a bHLH transcription factor allowed almond domestication.</title>
        <authorList>
            <person name="Sanchez-Perez R."/>
            <person name="Pavan S."/>
            <person name="Mazzeo R."/>
            <person name="Moldovan C."/>
            <person name="Aiese Cigliano R."/>
            <person name="Del Cueto J."/>
            <person name="Ricciardi F."/>
            <person name="Lotti C."/>
            <person name="Ricciardi L."/>
            <person name="Dicenta F."/>
            <person name="Lopez-Marques R.L."/>
            <person name="Lindberg Moller B."/>
        </authorList>
    </citation>
    <scope>NUCLEOTIDE SEQUENCE</scope>
</reference>
<dbReference type="PANTHER" id="PTHR46519">
    <property type="entry name" value="RING/U-BOX SUPERFAMILY PROTEIN"/>
    <property type="match status" value="1"/>
</dbReference>
<feature type="compositionally biased region" description="Polar residues" evidence="3">
    <location>
        <begin position="638"/>
        <end position="661"/>
    </location>
</feature>
<dbReference type="AlphaFoldDB" id="A0A4Y1RLB8"/>
<evidence type="ECO:0000313" key="5">
    <source>
        <dbReference type="EMBL" id="BBH05059.1"/>
    </source>
</evidence>
<proteinExistence type="predicted"/>
<dbReference type="InterPro" id="IPR001841">
    <property type="entry name" value="Znf_RING"/>
</dbReference>
<dbReference type="CDD" id="cd16647">
    <property type="entry name" value="mRING-HC-C3HC5_NEU1"/>
    <property type="match status" value="1"/>
</dbReference>
<evidence type="ECO:0000259" key="4">
    <source>
        <dbReference type="PROSITE" id="PS50089"/>
    </source>
</evidence>
<protein>
    <submittedName>
        <fullName evidence="5">Ring/U-Box superfamily protein</fullName>
    </submittedName>
</protein>